<dbReference type="InterPro" id="IPR016181">
    <property type="entry name" value="Acyl_CoA_acyltransferase"/>
</dbReference>
<dbReference type="RefSeq" id="WP_184889129.1">
    <property type="nucleotide sequence ID" value="NZ_BAAAHD010000094.1"/>
</dbReference>
<dbReference type="SUPFAM" id="SSF55729">
    <property type="entry name" value="Acyl-CoA N-acyltransferases (Nat)"/>
    <property type="match status" value="1"/>
</dbReference>
<reference evidence="1" key="1">
    <citation type="journal article" date="2014" name="Int. J. Syst. Evol. Microbiol.">
        <title>Complete genome of a new Firmicutes species belonging to the dominant human colonic microbiota ('Ruminococcus bicirculans') reveals two chromosomes and a selective capacity to utilize plant glucans.</title>
        <authorList>
            <consortium name="NISC Comparative Sequencing Program"/>
            <person name="Wegmann U."/>
            <person name="Louis P."/>
            <person name="Goesmann A."/>
            <person name="Henrissat B."/>
            <person name="Duncan S.H."/>
            <person name="Flint H.J."/>
        </authorList>
    </citation>
    <scope>NUCLEOTIDE SEQUENCE</scope>
    <source>
        <strain evidence="1">JCM 10667</strain>
    </source>
</reference>
<dbReference type="GO" id="GO:0016740">
    <property type="term" value="F:transferase activity"/>
    <property type="evidence" value="ECO:0007669"/>
    <property type="project" value="UniProtKB-KW"/>
</dbReference>
<dbReference type="Proteomes" id="UP000549343">
    <property type="component" value="Unassembled WGS sequence"/>
</dbReference>
<dbReference type="Proteomes" id="UP001501427">
    <property type="component" value="Unassembled WGS sequence"/>
</dbReference>
<protein>
    <submittedName>
        <fullName evidence="2">RimJ/RimL family protein N-acetyltransferase</fullName>
    </submittedName>
</protein>
<reference evidence="2 3" key="3">
    <citation type="submission" date="2020-08" db="EMBL/GenBank/DDBJ databases">
        <title>Sequencing the genomes of 1000 actinobacteria strains.</title>
        <authorList>
            <person name="Klenk H.-P."/>
        </authorList>
    </citation>
    <scope>NUCLEOTIDE SEQUENCE [LARGE SCALE GENOMIC DNA]</scope>
    <source>
        <strain evidence="2 3">DSM 44772</strain>
    </source>
</reference>
<evidence type="ECO:0000313" key="3">
    <source>
        <dbReference type="Proteomes" id="UP000549343"/>
    </source>
</evidence>
<organism evidence="2 3">
    <name type="scientific">Actinomadura livida</name>
    <dbReference type="NCBI Taxonomy" id="79909"/>
    <lineage>
        <taxon>Bacteria</taxon>
        <taxon>Bacillati</taxon>
        <taxon>Actinomycetota</taxon>
        <taxon>Actinomycetes</taxon>
        <taxon>Streptosporangiales</taxon>
        <taxon>Thermomonosporaceae</taxon>
        <taxon>Actinomadura</taxon>
    </lineage>
</organism>
<name>A0A7W7IK72_9ACTN</name>
<comment type="caution">
    <text evidence="2">The sequence shown here is derived from an EMBL/GenBank/DDBJ whole genome shotgun (WGS) entry which is preliminary data.</text>
</comment>
<keyword evidence="2" id="KW-0808">Transferase</keyword>
<dbReference type="EMBL" id="BAAAHD010000094">
    <property type="protein sequence ID" value="GAA0599626.1"/>
    <property type="molecule type" value="Genomic_DNA"/>
</dbReference>
<keyword evidence="4" id="KW-1185">Reference proteome</keyword>
<dbReference type="EMBL" id="JACHMV010000001">
    <property type="protein sequence ID" value="MBB4778203.1"/>
    <property type="molecule type" value="Genomic_DNA"/>
</dbReference>
<sequence>MSVMWRPKGVGRVGRGLGAELFAAGLALAQQHLHFTEVRAGAEPANAACVRSLWRAGFDPAAGPEKHVLPDGRVVPTAWYSDVTPAPVWCPSSW</sequence>
<gene>
    <name evidence="2" type="ORF">F4557_006621</name>
    <name evidence="1" type="ORF">GCM10009546_72080</name>
</gene>
<dbReference type="Gene3D" id="3.40.630.30">
    <property type="match status" value="1"/>
</dbReference>
<evidence type="ECO:0000313" key="1">
    <source>
        <dbReference type="EMBL" id="GAA0599626.1"/>
    </source>
</evidence>
<evidence type="ECO:0000313" key="2">
    <source>
        <dbReference type="EMBL" id="MBB4778203.1"/>
    </source>
</evidence>
<accession>A0A7W7IK72</accession>
<reference evidence="4" key="2">
    <citation type="journal article" date="2019" name="Int. J. Syst. Evol. Microbiol.">
        <title>The Global Catalogue of Microorganisms (GCM) 10K type strain sequencing project: providing services to taxonomists for standard genome sequencing and annotation.</title>
        <authorList>
            <consortium name="The Broad Institute Genomics Platform"/>
            <consortium name="The Broad Institute Genome Sequencing Center for Infectious Disease"/>
            <person name="Wu L."/>
            <person name="Ma J."/>
        </authorList>
    </citation>
    <scope>NUCLEOTIDE SEQUENCE [LARGE SCALE GENOMIC DNA]</scope>
    <source>
        <strain evidence="4">JCM 10667</strain>
    </source>
</reference>
<evidence type="ECO:0000313" key="4">
    <source>
        <dbReference type="Proteomes" id="UP001501427"/>
    </source>
</evidence>
<dbReference type="AlphaFoldDB" id="A0A7W7IK72"/>
<proteinExistence type="predicted"/>
<reference evidence="1" key="4">
    <citation type="submission" date="2023-12" db="EMBL/GenBank/DDBJ databases">
        <authorList>
            <person name="Sun Q."/>
            <person name="Inoue M."/>
        </authorList>
    </citation>
    <scope>NUCLEOTIDE SEQUENCE</scope>
    <source>
        <strain evidence="1">JCM 10667</strain>
    </source>
</reference>